<dbReference type="Proteomes" id="UP000306441">
    <property type="component" value="Unassembled WGS sequence"/>
</dbReference>
<evidence type="ECO:0000313" key="7">
    <source>
        <dbReference type="Proteomes" id="UP000306441"/>
    </source>
</evidence>
<evidence type="ECO:0000256" key="3">
    <source>
        <dbReference type="ARBA" id="ARBA00023125"/>
    </source>
</evidence>
<dbReference type="PANTHER" id="PTHR30126">
    <property type="entry name" value="HTH-TYPE TRANSCRIPTIONAL REGULATOR"/>
    <property type="match status" value="1"/>
</dbReference>
<sequence length="307" mass="33713">MNHLIYLRTFLDTYRAGSLTRAAQRLGITQPAASAHIASLETMLAKPLFIRKARGVAPTPAADDLARAIAENLDGIEATMVAAQARSAHLTGTLHLAGPAEYLSLRVAPALAPLIAEGLRLRIQTGNREHIYAALDEGHADLAVTASLPGHKAYGFAELGRERLLLVAVPTIAERVKARTVTDLLLRDLPCVAYDEHLPLIREFFRHVFGITPDMRAAATAPDLRLLLEMAKAGAGWTVLPDYLCEDTLSSRQLVELPTLQEPPVNTLYLAWNKGALRHPRVVYVRDFLLRASERLSWHPGQSTYCK</sequence>
<dbReference type="SUPFAM" id="SSF53850">
    <property type="entry name" value="Periplasmic binding protein-like II"/>
    <property type="match status" value="1"/>
</dbReference>
<dbReference type="Pfam" id="PF03466">
    <property type="entry name" value="LysR_substrate"/>
    <property type="match status" value="1"/>
</dbReference>
<gene>
    <name evidence="6" type="ORF">E6C48_11485</name>
</gene>
<dbReference type="Gene3D" id="1.10.10.10">
    <property type="entry name" value="Winged helix-like DNA-binding domain superfamily/Winged helix DNA-binding domain"/>
    <property type="match status" value="1"/>
</dbReference>
<dbReference type="PROSITE" id="PS50931">
    <property type="entry name" value="HTH_LYSR"/>
    <property type="match status" value="1"/>
</dbReference>
<dbReference type="SUPFAM" id="SSF46785">
    <property type="entry name" value="Winged helix' DNA-binding domain"/>
    <property type="match status" value="1"/>
</dbReference>
<protein>
    <submittedName>
        <fullName evidence="6">LysR family transcriptional regulator</fullName>
    </submittedName>
</protein>
<comment type="caution">
    <text evidence="6">The sequence shown here is derived from an EMBL/GenBank/DDBJ whole genome shotgun (WGS) entry which is preliminary data.</text>
</comment>
<dbReference type="Pfam" id="PF00126">
    <property type="entry name" value="HTH_1"/>
    <property type="match status" value="1"/>
</dbReference>
<dbReference type="InterPro" id="IPR036390">
    <property type="entry name" value="WH_DNA-bd_sf"/>
</dbReference>
<reference evidence="6 7" key="1">
    <citation type="submission" date="2019-04" db="EMBL/GenBank/DDBJ databases">
        <title>Mesorhizobium composti sp. nov., isolated from compost.</title>
        <authorList>
            <person name="Lin S.-Y."/>
            <person name="Hameed A."/>
            <person name="Hsieh Y.-T."/>
            <person name="Young C.-C."/>
        </authorList>
    </citation>
    <scope>NUCLEOTIDE SEQUENCE [LARGE SCALE GENOMIC DNA]</scope>
    <source>
        <strain evidence="6 7">CC-YTH430</strain>
    </source>
</reference>
<keyword evidence="3" id="KW-0238">DNA-binding</keyword>
<feature type="domain" description="HTH lysR-type" evidence="5">
    <location>
        <begin position="1"/>
        <end position="59"/>
    </location>
</feature>
<dbReference type="PANTHER" id="PTHR30126:SF39">
    <property type="entry name" value="HTH-TYPE TRANSCRIPTIONAL REGULATOR CYSL"/>
    <property type="match status" value="1"/>
</dbReference>
<dbReference type="InterPro" id="IPR005119">
    <property type="entry name" value="LysR_subst-bd"/>
</dbReference>
<dbReference type="RefSeq" id="WP_136357283.1">
    <property type="nucleotide sequence ID" value="NZ_SSNY01000006.1"/>
</dbReference>
<evidence type="ECO:0000313" key="6">
    <source>
        <dbReference type="EMBL" id="THF56944.1"/>
    </source>
</evidence>
<dbReference type="InterPro" id="IPR036388">
    <property type="entry name" value="WH-like_DNA-bd_sf"/>
</dbReference>
<keyword evidence="4" id="KW-0804">Transcription</keyword>
<dbReference type="Gene3D" id="3.40.190.290">
    <property type="match status" value="1"/>
</dbReference>
<dbReference type="PRINTS" id="PR00039">
    <property type="entry name" value="HTHLYSR"/>
</dbReference>
<dbReference type="EMBL" id="SSNY01000006">
    <property type="protein sequence ID" value="THF56944.1"/>
    <property type="molecule type" value="Genomic_DNA"/>
</dbReference>
<evidence type="ECO:0000256" key="4">
    <source>
        <dbReference type="ARBA" id="ARBA00023163"/>
    </source>
</evidence>
<proteinExistence type="inferred from homology"/>
<organism evidence="6 7">
    <name type="scientific">Ollibium composti</name>
    <dbReference type="NCBI Taxonomy" id="2675109"/>
    <lineage>
        <taxon>Bacteria</taxon>
        <taxon>Pseudomonadati</taxon>
        <taxon>Pseudomonadota</taxon>
        <taxon>Alphaproteobacteria</taxon>
        <taxon>Hyphomicrobiales</taxon>
        <taxon>Phyllobacteriaceae</taxon>
        <taxon>Ollibium</taxon>
    </lineage>
</organism>
<accession>A0ABY2Q668</accession>
<name>A0ABY2Q668_9HYPH</name>
<keyword evidence="7" id="KW-1185">Reference proteome</keyword>
<dbReference type="InterPro" id="IPR000847">
    <property type="entry name" value="LysR_HTH_N"/>
</dbReference>
<evidence type="ECO:0000259" key="5">
    <source>
        <dbReference type="PROSITE" id="PS50931"/>
    </source>
</evidence>
<evidence type="ECO:0000256" key="1">
    <source>
        <dbReference type="ARBA" id="ARBA00009437"/>
    </source>
</evidence>
<evidence type="ECO:0000256" key="2">
    <source>
        <dbReference type="ARBA" id="ARBA00023015"/>
    </source>
</evidence>
<keyword evidence="2" id="KW-0805">Transcription regulation</keyword>
<comment type="similarity">
    <text evidence="1">Belongs to the LysR transcriptional regulatory family.</text>
</comment>
<dbReference type="CDD" id="cd05466">
    <property type="entry name" value="PBP2_LTTR_substrate"/>
    <property type="match status" value="1"/>
</dbReference>